<keyword evidence="6" id="KW-0067">ATP-binding</keyword>
<evidence type="ECO:0000313" key="12">
    <source>
        <dbReference type="Proteomes" id="UP000501466"/>
    </source>
</evidence>
<evidence type="ECO:0008006" key="13">
    <source>
        <dbReference type="Google" id="ProtNLM"/>
    </source>
</evidence>
<dbReference type="NCBIfam" id="TIGR00229">
    <property type="entry name" value="sensory_box"/>
    <property type="match status" value="2"/>
</dbReference>
<evidence type="ECO:0000256" key="1">
    <source>
        <dbReference type="ARBA" id="ARBA00004370"/>
    </source>
</evidence>
<dbReference type="GO" id="GO:0016301">
    <property type="term" value="F:kinase activity"/>
    <property type="evidence" value="ECO:0007669"/>
    <property type="project" value="UniProtKB-KW"/>
</dbReference>
<keyword evidence="8" id="KW-0472">Membrane</keyword>
<keyword evidence="8" id="KW-1133">Transmembrane helix</keyword>
<evidence type="ECO:0000313" key="11">
    <source>
        <dbReference type="EMBL" id="BBP44455.1"/>
    </source>
</evidence>
<dbReference type="Pfam" id="PF00989">
    <property type="entry name" value="PAS"/>
    <property type="match status" value="1"/>
</dbReference>
<dbReference type="SUPFAM" id="SSF55785">
    <property type="entry name" value="PYP-like sensor domain (PAS domain)"/>
    <property type="match status" value="2"/>
</dbReference>
<dbReference type="PANTHER" id="PTHR44757:SF2">
    <property type="entry name" value="BIOFILM ARCHITECTURE MAINTENANCE PROTEIN MBAA"/>
    <property type="match status" value="1"/>
</dbReference>
<dbReference type="KEGG" id="tzo:THMIRHAT_22010"/>
<dbReference type="CDD" id="cd00130">
    <property type="entry name" value="PAS"/>
    <property type="match status" value="2"/>
</dbReference>
<keyword evidence="5" id="KW-0418">Kinase</keyword>
<dbReference type="RefSeq" id="WP_173292169.1">
    <property type="nucleotide sequence ID" value="NZ_AP021888.1"/>
</dbReference>
<dbReference type="SMART" id="SM00086">
    <property type="entry name" value="PAC"/>
    <property type="match status" value="2"/>
</dbReference>
<dbReference type="SUPFAM" id="SSF55781">
    <property type="entry name" value="GAF domain-like"/>
    <property type="match status" value="1"/>
</dbReference>
<evidence type="ECO:0000256" key="7">
    <source>
        <dbReference type="ARBA" id="ARBA00023012"/>
    </source>
</evidence>
<dbReference type="InterPro" id="IPR029151">
    <property type="entry name" value="Sensor-like_sf"/>
</dbReference>
<gene>
    <name evidence="11" type="ORF">THMIRHAT_22010</name>
</gene>
<keyword evidence="8" id="KW-0812">Transmembrane</keyword>
<comment type="subcellular location">
    <subcellularLocation>
        <location evidence="1">Membrane</location>
    </subcellularLocation>
</comment>
<evidence type="ECO:0000256" key="5">
    <source>
        <dbReference type="ARBA" id="ARBA00022777"/>
    </source>
</evidence>
<dbReference type="AlphaFoldDB" id="A0A6F8PQR7"/>
<feature type="domain" description="PAC" evidence="10">
    <location>
        <begin position="414"/>
        <end position="468"/>
    </location>
</feature>
<evidence type="ECO:0000256" key="8">
    <source>
        <dbReference type="SAM" id="Phobius"/>
    </source>
</evidence>
<dbReference type="PROSITE" id="PS50113">
    <property type="entry name" value="PAC"/>
    <property type="match status" value="2"/>
</dbReference>
<dbReference type="InterPro" id="IPR000700">
    <property type="entry name" value="PAS-assoc_C"/>
</dbReference>
<keyword evidence="2" id="KW-0597">Phosphoprotein</keyword>
<dbReference type="EMBL" id="AP021888">
    <property type="protein sequence ID" value="BBP44455.1"/>
    <property type="molecule type" value="Genomic_DNA"/>
</dbReference>
<dbReference type="SMART" id="SM00091">
    <property type="entry name" value="PAS"/>
    <property type="match status" value="2"/>
</dbReference>
<dbReference type="InterPro" id="IPR001610">
    <property type="entry name" value="PAC"/>
</dbReference>
<evidence type="ECO:0000259" key="9">
    <source>
        <dbReference type="PROSITE" id="PS50112"/>
    </source>
</evidence>
<accession>A0A6F8PQR7</accession>
<dbReference type="InterPro" id="IPR035965">
    <property type="entry name" value="PAS-like_dom_sf"/>
</dbReference>
<keyword evidence="4" id="KW-0547">Nucleotide-binding</keyword>
<organism evidence="11 12">
    <name type="scientific">Thiosulfativibrio zosterae</name>
    <dbReference type="NCBI Taxonomy" id="2675053"/>
    <lineage>
        <taxon>Bacteria</taxon>
        <taxon>Pseudomonadati</taxon>
        <taxon>Pseudomonadota</taxon>
        <taxon>Gammaproteobacteria</taxon>
        <taxon>Thiotrichales</taxon>
        <taxon>Piscirickettsiaceae</taxon>
        <taxon>Thiosulfativibrio</taxon>
    </lineage>
</organism>
<reference evidence="12" key="1">
    <citation type="submission" date="2019-11" db="EMBL/GenBank/DDBJ databases">
        <title>Isolation and characterization of two novel species in the genus Thiomicrorhabdus.</title>
        <authorList>
            <person name="Mochizuki J."/>
            <person name="Kojima H."/>
            <person name="Fukui M."/>
        </authorList>
    </citation>
    <scope>NUCLEOTIDE SEQUENCE [LARGE SCALE GENOMIC DNA]</scope>
    <source>
        <strain evidence="12">AkT22</strain>
    </source>
</reference>
<dbReference type="GO" id="GO:0000160">
    <property type="term" value="P:phosphorelay signal transduction system"/>
    <property type="evidence" value="ECO:0007669"/>
    <property type="project" value="UniProtKB-KW"/>
</dbReference>
<dbReference type="SUPFAM" id="SSF103190">
    <property type="entry name" value="Sensory domain-like"/>
    <property type="match status" value="1"/>
</dbReference>
<dbReference type="Pfam" id="PF13426">
    <property type="entry name" value="PAS_9"/>
    <property type="match status" value="1"/>
</dbReference>
<dbReference type="InterPro" id="IPR052155">
    <property type="entry name" value="Biofilm_reg_signaling"/>
</dbReference>
<evidence type="ECO:0000256" key="6">
    <source>
        <dbReference type="ARBA" id="ARBA00022840"/>
    </source>
</evidence>
<feature type="domain" description="PAC" evidence="10">
    <location>
        <begin position="712"/>
        <end position="763"/>
    </location>
</feature>
<keyword evidence="12" id="KW-1185">Reference proteome</keyword>
<feature type="domain" description="PAS" evidence="9">
    <location>
        <begin position="343"/>
        <end position="388"/>
    </location>
</feature>
<feature type="domain" description="PAS" evidence="9">
    <location>
        <begin position="637"/>
        <end position="709"/>
    </location>
</feature>
<dbReference type="Proteomes" id="UP000501466">
    <property type="component" value="Chromosome"/>
</dbReference>
<evidence type="ECO:0000259" key="10">
    <source>
        <dbReference type="PROSITE" id="PS50113"/>
    </source>
</evidence>
<dbReference type="GO" id="GO:0006355">
    <property type="term" value="P:regulation of DNA-templated transcription"/>
    <property type="evidence" value="ECO:0007669"/>
    <property type="project" value="InterPro"/>
</dbReference>
<protein>
    <recommendedName>
        <fullName evidence="13">PAS domain S-box protein</fullName>
    </recommendedName>
</protein>
<dbReference type="InterPro" id="IPR013767">
    <property type="entry name" value="PAS_fold"/>
</dbReference>
<feature type="transmembrane region" description="Helical" evidence="8">
    <location>
        <begin position="310"/>
        <end position="329"/>
    </location>
</feature>
<evidence type="ECO:0000256" key="2">
    <source>
        <dbReference type="ARBA" id="ARBA00022553"/>
    </source>
</evidence>
<keyword evidence="7" id="KW-0902">Two-component regulatory system</keyword>
<sequence length="806" mass="89907">MNWLFSLVFACLGTVLTLGVLDIFQTEKDQQQTEKLDQLSEDFGRQLETVTLGYQGFGALRTLGLADHHIKQQVQKRVPENSDQTIEHLEVIRDMFLAQGAYAIDSMGMIVAQQSIKGKGRTGYRVDFRPYFKQAIQGSISIYPAVGSKSNTRGIYYAAPIYQTTSHTSAVLGVVMIKQGVGFIDSLLKSYQRGEAFLLSPQGIVFSATNLQYLYHLSSEVTPEQVDAIKKLKQFGNYFDKNKIAYLPFSWAPNPNLQAEQSHAFTQSILWGEQMYLAKSQTVDLADVNGAWHLLMLEPQGQFVSAKARAIILAIAFVIFGLLGWLATWQYQQFRQQKEVRHRLSMLSSAIVNSPTGVMMTDSQQNIRWVNAALERITGYSADRLIGKKPSVLSSDLTDVDIRKDLKNSLRSGQTWRGQLVDRRQDDSAFWADLTISPVFDDQKSLTGYVSLMQDETEKHFAALKLESELRLVDANARFLSAIKSSESPFSLAELALAEIMLFLEVPLASIYSILPNDGLQVLSNVGAQSASHLLSSDKQMLIQKIMTKEVPVDVHNPWSVESAHLSEQHASLKSALLLPIAYGESSCGVLELGLSDPLNDEQREYLKNVIRELSIALRFSIDLLVRKQVEELAIETELRMRLLIEAVDDGILGVDEQGMITFANPAATTLLGYESVEVLIGKQVADALFGKDTQAMLEVGVTHALVYGEKRTAQITLARQSGEKFVAEIESIPMKTDKGWDGIVIVFKDISEKQRIQQQIEAQMEELTRFTDVAVGRELKMIELKQQINALLVASGKEALYDIAE</sequence>
<keyword evidence="3" id="KW-0808">Transferase</keyword>
<dbReference type="PANTHER" id="PTHR44757">
    <property type="entry name" value="DIGUANYLATE CYCLASE DGCP"/>
    <property type="match status" value="1"/>
</dbReference>
<proteinExistence type="predicted"/>
<evidence type="ECO:0000256" key="4">
    <source>
        <dbReference type="ARBA" id="ARBA00022741"/>
    </source>
</evidence>
<dbReference type="GO" id="GO:0016020">
    <property type="term" value="C:membrane"/>
    <property type="evidence" value="ECO:0007669"/>
    <property type="project" value="UniProtKB-SubCell"/>
</dbReference>
<dbReference type="GO" id="GO:0005524">
    <property type="term" value="F:ATP binding"/>
    <property type="evidence" value="ECO:0007669"/>
    <property type="project" value="UniProtKB-KW"/>
</dbReference>
<evidence type="ECO:0000256" key="3">
    <source>
        <dbReference type="ARBA" id="ARBA00022679"/>
    </source>
</evidence>
<name>A0A6F8PQR7_9GAMM</name>
<dbReference type="InterPro" id="IPR000014">
    <property type="entry name" value="PAS"/>
</dbReference>
<dbReference type="PROSITE" id="PS50112">
    <property type="entry name" value="PAS"/>
    <property type="match status" value="2"/>
</dbReference>
<dbReference type="Gene3D" id="3.30.450.20">
    <property type="entry name" value="PAS domain"/>
    <property type="match status" value="4"/>
</dbReference>